<reference evidence="1 2" key="1">
    <citation type="journal article" date="2010" name="Science">
        <title>Genomic comparison of the ants Camponotus floridanus and Harpegnathos saltator.</title>
        <authorList>
            <person name="Bonasio R."/>
            <person name="Zhang G."/>
            <person name="Ye C."/>
            <person name="Mutti N.S."/>
            <person name="Fang X."/>
            <person name="Qin N."/>
            <person name="Donahue G."/>
            <person name="Yang P."/>
            <person name="Li Q."/>
            <person name="Li C."/>
            <person name="Zhang P."/>
            <person name="Huang Z."/>
            <person name="Berger S.L."/>
            <person name="Reinberg D."/>
            <person name="Wang J."/>
            <person name="Liebig J."/>
        </authorList>
    </citation>
    <scope>NUCLEOTIDE SEQUENCE [LARGE SCALE GENOMIC DNA]</scope>
    <source>
        <strain evidence="1 2">R22 G/1</strain>
    </source>
</reference>
<dbReference type="InParanoid" id="E2BLX4"/>
<dbReference type="STRING" id="610380.E2BLX4"/>
<evidence type="ECO:0000313" key="2">
    <source>
        <dbReference type="Proteomes" id="UP000008237"/>
    </source>
</evidence>
<gene>
    <name evidence="1" type="ORF">EAI_02250</name>
</gene>
<dbReference type="PANTHER" id="PTHR37159">
    <property type="entry name" value="GH11867P"/>
    <property type="match status" value="1"/>
</dbReference>
<evidence type="ECO:0000313" key="1">
    <source>
        <dbReference type="EMBL" id="EFN83304.1"/>
    </source>
</evidence>
<dbReference type="OrthoDB" id="6361347at2759"/>
<evidence type="ECO:0008006" key="3">
    <source>
        <dbReference type="Google" id="ProtNLM"/>
    </source>
</evidence>
<proteinExistence type="predicted"/>
<organism evidence="2">
    <name type="scientific">Harpegnathos saltator</name>
    <name type="common">Jerdon's jumping ant</name>
    <dbReference type="NCBI Taxonomy" id="610380"/>
    <lineage>
        <taxon>Eukaryota</taxon>
        <taxon>Metazoa</taxon>
        <taxon>Ecdysozoa</taxon>
        <taxon>Arthropoda</taxon>
        <taxon>Hexapoda</taxon>
        <taxon>Insecta</taxon>
        <taxon>Pterygota</taxon>
        <taxon>Neoptera</taxon>
        <taxon>Endopterygota</taxon>
        <taxon>Hymenoptera</taxon>
        <taxon>Apocrita</taxon>
        <taxon>Aculeata</taxon>
        <taxon>Formicoidea</taxon>
        <taxon>Formicidae</taxon>
        <taxon>Ponerinae</taxon>
        <taxon>Ponerini</taxon>
        <taxon>Harpegnathos</taxon>
    </lineage>
</organism>
<dbReference type="AlphaFoldDB" id="E2BLX4"/>
<accession>E2BLX4</accession>
<name>E2BLX4_HARSA</name>
<dbReference type="PANTHER" id="PTHR37159:SF1">
    <property type="entry name" value="GH11867P"/>
    <property type="match status" value="1"/>
</dbReference>
<protein>
    <recommendedName>
        <fullName evidence="3">ER-bound oxygenase mpaB/mpaB'/Rubber oxygenase catalytic domain-containing protein</fullName>
    </recommendedName>
</protein>
<dbReference type="EMBL" id="GL449059">
    <property type="protein sequence ID" value="EFN83304.1"/>
    <property type="molecule type" value="Genomic_DNA"/>
</dbReference>
<sequence>MSNVKENHLHDGEKMQIEDMQKCKYEYVMALKHTLNGKLFTKDFDNWTLSQQYDWVNKNLRKFYPNVPESLLHLIPAFFRQDECGRSQIDVPIWLDVEKYHKGQKFVHDYYTPIIMGTFLSVLHTYSFGDELKPLILGAKSHTPYLAFKRFLSAQSRVESWYNGEPWVKETCAYKDMQFTRKIHQIVRTKASQLSEDTYDALCTFANPWCPDRELLLKDFTAACSLEKLEQLLFKLFTNSPYRPKPLNHADLVMLQYALMGMVVLHPHKYGAHDATEEELEGFCHMWRCYGYLLGIEDEYVY</sequence>
<keyword evidence="2" id="KW-1185">Reference proteome</keyword>
<dbReference type="OMA" id="ACIFANP"/>
<dbReference type="Proteomes" id="UP000008237">
    <property type="component" value="Unassembled WGS sequence"/>
</dbReference>